<evidence type="ECO:0000256" key="2">
    <source>
        <dbReference type="SAM" id="Phobius"/>
    </source>
</evidence>
<accession>A0AAN6Y8G4</accession>
<keyword evidence="2" id="KW-0472">Membrane</keyword>
<reference evidence="3" key="2">
    <citation type="submission" date="2023-05" db="EMBL/GenBank/DDBJ databases">
        <authorList>
            <consortium name="Lawrence Berkeley National Laboratory"/>
            <person name="Steindorff A."/>
            <person name="Hensen N."/>
            <person name="Bonometti L."/>
            <person name="Westerberg I."/>
            <person name="Brannstrom I.O."/>
            <person name="Guillou S."/>
            <person name="Cros-Aarteil S."/>
            <person name="Calhoun S."/>
            <person name="Haridas S."/>
            <person name="Kuo A."/>
            <person name="Mondo S."/>
            <person name="Pangilinan J."/>
            <person name="Riley R."/>
            <person name="Labutti K."/>
            <person name="Andreopoulos B."/>
            <person name="Lipzen A."/>
            <person name="Chen C."/>
            <person name="Yanf M."/>
            <person name="Daum C."/>
            <person name="Ng V."/>
            <person name="Clum A."/>
            <person name="Ohm R."/>
            <person name="Martin F."/>
            <person name="Silar P."/>
            <person name="Natvig D."/>
            <person name="Lalanne C."/>
            <person name="Gautier V."/>
            <person name="Ament-Velasquez S.L."/>
            <person name="Kruys A."/>
            <person name="Hutchinson M.I."/>
            <person name="Powell A.J."/>
            <person name="Barry K."/>
            <person name="Miller A.N."/>
            <person name="Grigoriev I.V."/>
            <person name="Debuchy R."/>
            <person name="Gladieux P."/>
            <person name="Thoren M.H."/>
            <person name="Johannesson H."/>
        </authorList>
    </citation>
    <scope>NUCLEOTIDE SEQUENCE</scope>
    <source>
        <strain evidence="3">PSN293</strain>
    </source>
</reference>
<evidence type="ECO:0000313" key="4">
    <source>
        <dbReference type="Proteomes" id="UP001301769"/>
    </source>
</evidence>
<dbReference type="Proteomes" id="UP001301769">
    <property type="component" value="Unassembled WGS sequence"/>
</dbReference>
<keyword evidence="2" id="KW-1133">Transmembrane helix</keyword>
<feature type="region of interest" description="Disordered" evidence="1">
    <location>
        <begin position="117"/>
        <end position="139"/>
    </location>
</feature>
<keyword evidence="4" id="KW-1185">Reference proteome</keyword>
<reference evidence="3" key="1">
    <citation type="journal article" date="2023" name="Mol. Phylogenet. Evol.">
        <title>Genome-scale phylogeny and comparative genomics of the fungal order Sordariales.</title>
        <authorList>
            <person name="Hensen N."/>
            <person name="Bonometti L."/>
            <person name="Westerberg I."/>
            <person name="Brannstrom I.O."/>
            <person name="Guillou S."/>
            <person name="Cros-Aarteil S."/>
            <person name="Calhoun S."/>
            <person name="Haridas S."/>
            <person name="Kuo A."/>
            <person name="Mondo S."/>
            <person name="Pangilinan J."/>
            <person name="Riley R."/>
            <person name="LaButti K."/>
            <person name="Andreopoulos B."/>
            <person name="Lipzen A."/>
            <person name="Chen C."/>
            <person name="Yan M."/>
            <person name="Daum C."/>
            <person name="Ng V."/>
            <person name="Clum A."/>
            <person name="Steindorff A."/>
            <person name="Ohm R.A."/>
            <person name="Martin F."/>
            <person name="Silar P."/>
            <person name="Natvig D.O."/>
            <person name="Lalanne C."/>
            <person name="Gautier V."/>
            <person name="Ament-Velasquez S.L."/>
            <person name="Kruys A."/>
            <person name="Hutchinson M.I."/>
            <person name="Powell A.J."/>
            <person name="Barry K."/>
            <person name="Miller A.N."/>
            <person name="Grigoriev I.V."/>
            <person name="Debuchy R."/>
            <person name="Gladieux P."/>
            <person name="Hiltunen Thoren M."/>
            <person name="Johannesson H."/>
        </authorList>
    </citation>
    <scope>NUCLEOTIDE SEQUENCE</scope>
    <source>
        <strain evidence="3">PSN293</strain>
    </source>
</reference>
<feature type="transmembrane region" description="Helical" evidence="2">
    <location>
        <begin position="62"/>
        <end position="79"/>
    </location>
</feature>
<organism evidence="3 4">
    <name type="scientific">Rhypophila decipiens</name>
    <dbReference type="NCBI Taxonomy" id="261697"/>
    <lineage>
        <taxon>Eukaryota</taxon>
        <taxon>Fungi</taxon>
        <taxon>Dikarya</taxon>
        <taxon>Ascomycota</taxon>
        <taxon>Pezizomycotina</taxon>
        <taxon>Sordariomycetes</taxon>
        <taxon>Sordariomycetidae</taxon>
        <taxon>Sordariales</taxon>
        <taxon>Naviculisporaceae</taxon>
        <taxon>Rhypophila</taxon>
    </lineage>
</organism>
<protein>
    <submittedName>
        <fullName evidence="3">Uncharacterized protein</fullName>
    </submittedName>
</protein>
<sequence>MASPFHEKLWVPCRLDCHRQGSLPGVQHRERMEERILLQSFYLFGTGSISTFPLFFFLALPFWSLSVFLSCLLFFPLLCSSPHLTFFSPFLPPTFPPPPPPLPFSFYRDLLSAHSTERPDRKVSLDQPHPPLRKPILGN</sequence>
<comment type="caution">
    <text evidence="3">The sequence shown here is derived from an EMBL/GenBank/DDBJ whole genome shotgun (WGS) entry which is preliminary data.</text>
</comment>
<keyword evidence="2" id="KW-0812">Transmembrane</keyword>
<evidence type="ECO:0000256" key="1">
    <source>
        <dbReference type="SAM" id="MobiDB-lite"/>
    </source>
</evidence>
<dbReference type="EMBL" id="MU858136">
    <property type="protein sequence ID" value="KAK4212012.1"/>
    <property type="molecule type" value="Genomic_DNA"/>
</dbReference>
<dbReference type="AlphaFoldDB" id="A0AAN6Y8G4"/>
<evidence type="ECO:0000313" key="3">
    <source>
        <dbReference type="EMBL" id="KAK4212012.1"/>
    </source>
</evidence>
<proteinExistence type="predicted"/>
<name>A0AAN6Y8G4_9PEZI</name>
<feature type="transmembrane region" description="Helical" evidence="2">
    <location>
        <begin position="36"/>
        <end position="56"/>
    </location>
</feature>
<gene>
    <name evidence="3" type="ORF">QBC37DRAFT_425810</name>
</gene>